<dbReference type="Proteomes" id="UP000293360">
    <property type="component" value="Unassembled WGS sequence"/>
</dbReference>
<feature type="region of interest" description="Disordered" evidence="1">
    <location>
        <begin position="18"/>
        <end position="79"/>
    </location>
</feature>
<reference evidence="2 3" key="1">
    <citation type="submission" date="2018-06" db="EMBL/GenBank/DDBJ databases">
        <title>Complete Genomes of Monosporascus.</title>
        <authorList>
            <person name="Robinson A.J."/>
            <person name="Natvig D.O."/>
        </authorList>
    </citation>
    <scope>NUCLEOTIDE SEQUENCE [LARGE SCALE GENOMIC DNA]</scope>
    <source>
        <strain evidence="2 3">CBS 110550</strain>
    </source>
</reference>
<keyword evidence="3" id="KW-1185">Reference proteome</keyword>
<protein>
    <submittedName>
        <fullName evidence="2">Uncharacterized protein</fullName>
    </submittedName>
</protein>
<sequence length="175" mass="19646">MPSDPDVVYLGTKAIRNESKTCMRQGPLRAQRSQSGHRRKNAASRLRSLNGPTLKSDTTRPPRKNKSNHSRSRRTLENARRLAIPAEIVNTLVRIGYEKTPVDTRHKQDIFGYFSSSGRFCCQTGTGTGRRAKRIAFKDVTCRPQFQYSTHGEVRDEVLKVLASRLGAFLADGEA</sequence>
<proteinExistence type="predicted"/>
<evidence type="ECO:0000313" key="2">
    <source>
        <dbReference type="EMBL" id="RYO77699.1"/>
    </source>
</evidence>
<name>A0A4Q4ST59_9PEZI</name>
<comment type="caution">
    <text evidence="2">The sequence shown here is derived from an EMBL/GenBank/DDBJ whole genome shotgun (WGS) entry which is preliminary data.</text>
</comment>
<feature type="compositionally biased region" description="Basic residues" evidence="1">
    <location>
        <begin position="61"/>
        <end position="73"/>
    </location>
</feature>
<dbReference type="AlphaFoldDB" id="A0A4Q4ST59"/>
<evidence type="ECO:0000313" key="3">
    <source>
        <dbReference type="Proteomes" id="UP000293360"/>
    </source>
</evidence>
<dbReference type="EMBL" id="QJNU01001271">
    <property type="protein sequence ID" value="RYO77699.1"/>
    <property type="molecule type" value="Genomic_DNA"/>
</dbReference>
<evidence type="ECO:0000256" key="1">
    <source>
        <dbReference type="SAM" id="MobiDB-lite"/>
    </source>
</evidence>
<accession>A0A4Q4ST59</accession>
<organism evidence="2 3">
    <name type="scientific">Monosporascus ibericus</name>
    <dbReference type="NCBI Taxonomy" id="155417"/>
    <lineage>
        <taxon>Eukaryota</taxon>
        <taxon>Fungi</taxon>
        <taxon>Dikarya</taxon>
        <taxon>Ascomycota</taxon>
        <taxon>Pezizomycotina</taxon>
        <taxon>Sordariomycetes</taxon>
        <taxon>Xylariomycetidae</taxon>
        <taxon>Xylariales</taxon>
        <taxon>Xylariales incertae sedis</taxon>
        <taxon>Monosporascus</taxon>
    </lineage>
</organism>
<gene>
    <name evidence="2" type="ORF">DL764_010190</name>
</gene>